<dbReference type="SUPFAM" id="SSF55347">
    <property type="entry name" value="Glyceraldehyde-3-phosphate dehydrogenase-like, C-terminal domain"/>
    <property type="match status" value="1"/>
</dbReference>
<dbReference type="InterPro" id="IPR055170">
    <property type="entry name" value="GFO_IDH_MocA-like_dom"/>
</dbReference>
<proteinExistence type="predicted"/>
<dbReference type="AlphaFoldDB" id="A0A3L7A807"/>
<evidence type="ECO:0000259" key="3">
    <source>
        <dbReference type="Pfam" id="PF01408"/>
    </source>
</evidence>
<feature type="domain" description="GFO/IDH/MocA-like oxidoreductase" evidence="4">
    <location>
        <begin position="134"/>
        <end position="268"/>
    </location>
</feature>
<dbReference type="InterPro" id="IPR050463">
    <property type="entry name" value="Gfo/Idh/MocA_oxidrdct_glycsds"/>
</dbReference>
<dbReference type="Pfam" id="PF22725">
    <property type="entry name" value="GFO_IDH_MocA_C3"/>
    <property type="match status" value="1"/>
</dbReference>
<dbReference type="RefSeq" id="WP_121648473.1">
    <property type="nucleotide sequence ID" value="NZ_RCUX01000006.1"/>
</dbReference>
<dbReference type="SUPFAM" id="SSF51735">
    <property type="entry name" value="NAD(P)-binding Rossmann-fold domains"/>
    <property type="match status" value="1"/>
</dbReference>
<comment type="caution">
    <text evidence="5">The sequence shown here is derived from an EMBL/GenBank/DDBJ whole genome shotgun (WGS) entry which is preliminary data.</text>
</comment>
<dbReference type="InterPro" id="IPR036291">
    <property type="entry name" value="NAD(P)-bd_dom_sf"/>
</dbReference>
<dbReference type="Gene3D" id="3.40.50.720">
    <property type="entry name" value="NAD(P)-binding Rossmann-like Domain"/>
    <property type="match status" value="1"/>
</dbReference>
<keyword evidence="2" id="KW-0520">NAD</keyword>
<dbReference type="GO" id="GO:0016491">
    <property type="term" value="F:oxidoreductase activity"/>
    <property type="evidence" value="ECO:0007669"/>
    <property type="project" value="UniProtKB-KW"/>
</dbReference>
<sequence>MTKPFARVGVGVIGAGFISDQYLTSLTSYPDLEVITVGDLFPDRAAAQAEKYGVPHSGDVDSVLAHPDVEIVVNLTVPAVHAEIARRALALGKHVWNEKPLATSLEDSAALVAEANERGLILGCAPDTFLGPGIQTALRLLREGAIGTPLTAHAVMQNPGPDRWHPDPAFIFQEGVGPLFDIGPYYLTTLIQIFGPIADVSALASKTRETRTVKVGPKTGERFDVTVPTHTTALLSFVGGGQAQATFSYDTEKVREGFLEITGTEGTLIASDPNHFDGTITVLREDTPEPRVIEVPAHGAGRGLGVLDIARALRTGSPVRATGATADYVLRTMDVIARAAELRQVLPVEGDAVAAELIPEGWLGELIPGSPATSA</sequence>
<dbReference type="Gene3D" id="3.30.360.10">
    <property type="entry name" value="Dihydrodipicolinate Reductase, domain 2"/>
    <property type="match status" value="1"/>
</dbReference>
<dbReference type="OrthoDB" id="9776544at2"/>
<keyword evidence="6" id="KW-1185">Reference proteome</keyword>
<reference evidence="5 6" key="1">
    <citation type="submission" date="2018-10" db="EMBL/GenBank/DDBJ databases">
        <authorList>
            <person name="Li J."/>
        </authorList>
    </citation>
    <scope>NUCLEOTIDE SEQUENCE [LARGE SCALE GENOMIC DNA]</scope>
    <source>
        <strain evidence="5 6">IF 016277</strain>
    </source>
</reference>
<dbReference type="GO" id="GO:0000166">
    <property type="term" value="F:nucleotide binding"/>
    <property type="evidence" value="ECO:0007669"/>
    <property type="project" value="InterPro"/>
</dbReference>
<accession>A0A3L7A807</accession>
<protein>
    <submittedName>
        <fullName evidence="5">Gfo/Idh/MocA family oxidoreductase</fullName>
    </submittedName>
</protein>
<evidence type="ECO:0000313" key="5">
    <source>
        <dbReference type="EMBL" id="RLP75502.1"/>
    </source>
</evidence>
<dbReference type="Pfam" id="PF01408">
    <property type="entry name" value="GFO_IDH_MocA"/>
    <property type="match status" value="1"/>
</dbReference>
<name>A0A3L7A807_9MICO</name>
<dbReference type="InterPro" id="IPR000683">
    <property type="entry name" value="Gfo/Idh/MocA-like_OxRdtase_N"/>
</dbReference>
<gene>
    <name evidence="5" type="ORF">D9V32_08445</name>
</gene>
<evidence type="ECO:0000256" key="2">
    <source>
        <dbReference type="ARBA" id="ARBA00023027"/>
    </source>
</evidence>
<keyword evidence="1" id="KW-0560">Oxidoreductase</keyword>
<evidence type="ECO:0000256" key="1">
    <source>
        <dbReference type="ARBA" id="ARBA00023002"/>
    </source>
</evidence>
<evidence type="ECO:0000259" key="4">
    <source>
        <dbReference type="Pfam" id="PF22725"/>
    </source>
</evidence>
<organism evidence="5 6">
    <name type="scientific">Mycetocola tolaasinivorans</name>
    <dbReference type="NCBI Taxonomy" id="76635"/>
    <lineage>
        <taxon>Bacteria</taxon>
        <taxon>Bacillati</taxon>
        <taxon>Actinomycetota</taxon>
        <taxon>Actinomycetes</taxon>
        <taxon>Micrococcales</taxon>
        <taxon>Microbacteriaceae</taxon>
        <taxon>Mycetocola</taxon>
    </lineage>
</organism>
<dbReference type="PANTHER" id="PTHR43818">
    <property type="entry name" value="BCDNA.GH03377"/>
    <property type="match status" value="1"/>
</dbReference>
<dbReference type="Proteomes" id="UP000272503">
    <property type="component" value="Unassembled WGS sequence"/>
</dbReference>
<feature type="domain" description="Gfo/Idh/MocA-like oxidoreductase N-terminal" evidence="3">
    <location>
        <begin position="9"/>
        <end position="122"/>
    </location>
</feature>
<evidence type="ECO:0000313" key="6">
    <source>
        <dbReference type="Proteomes" id="UP000272503"/>
    </source>
</evidence>
<dbReference type="EMBL" id="RCUX01000006">
    <property type="protein sequence ID" value="RLP75502.1"/>
    <property type="molecule type" value="Genomic_DNA"/>
</dbReference>
<dbReference type="PANTHER" id="PTHR43818:SF11">
    <property type="entry name" value="BCDNA.GH03377"/>
    <property type="match status" value="1"/>
</dbReference>